<proteinExistence type="predicted"/>
<organism evidence="1 2">
    <name type="scientific">Choiromyces venosus 120613-1</name>
    <dbReference type="NCBI Taxonomy" id="1336337"/>
    <lineage>
        <taxon>Eukaryota</taxon>
        <taxon>Fungi</taxon>
        <taxon>Dikarya</taxon>
        <taxon>Ascomycota</taxon>
        <taxon>Pezizomycotina</taxon>
        <taxon>Pezizomycetes</taxon>
        <taxon>Pezizales</taxon>
        <taxon>Tuberaceae</taxon>
        <taxon>Choiromyces</taxon>
    </lineage>
</organism>
<sequence length="73" mass="8692">LPEYFGSQCYAPATTALSLVLFHLSWPHRYKDYIEIFGHEWSWLSWVFNGTCQHIDCQWHKMLQWNHALLAPA</sequence>
<dbReference type="Proteomes" id="UP000276215">
    <property type="component" value="Unassembled WGS sequence"/>
</dbReference>
<name>A0A3N4JKS3_9PEZI</name>
<dbReference type="EMBL" id="ML120403">
    <property type="protein sequence ID" value="RPA97588.1"/>
    <property type="molecule type" value="Genomic_DNA"/>
</dbReference>
<feature type="non-terminal residue" evidence="1">
    <location>
        <position position="1"/>
    </location>
</feature>
<dbReference type="AlphaFoldDB" id="A0A3N4JKS3"/>
<protein>
    <submittedName>
        <fullName evidence="1">Uncharacterized protein</fullName>
    </submittedName>
</protein>
<evidence type="ECO:0000313" key="1">
    <source>
        <dbReference type="EMBL" id="RPA97588.1"/>
    </source>
</evidence>
<reference evidence="1 2" key="1">
    <citation type="journal article" date="2018" name="Nat. Ecol. Evol.">
        <title>Pezizomycetes genomes reveal the molecular basis of ectomycorrhizal truffle lifestyle.</title>
        <authorList>
            <person name="Murat C."/>
            <person name="Payen T."/>
            <person name="Noel B."/>
            <person name="Kuo A."/>
            <person name="Morin E."/>
            <person name="Chen J."/>
            <person name="Kohler A."/>
            <person name="Krizsan K."/>
            <person name="Balestrini R."/>
            <person name="Da Silva C."/>
            <person name="Montanini B."/>
            <person name="Hainaut M."/>
            <person name="Levati E."/>
            <person name="Barry K.W."/>
            <person name="Belfiori B."/>
            <person name="Cichocki N."/>
            <person name="Clum A."/>
            <person name="Dockter R.B."/>
            <person name="Fauchery L."/>
            <person name="Guy J."/>
            <person name="Iotti M."/>
            <person name="Le Tacon F."/>
            <person name="Lindquist E.A."/>
            <person name="Lipzen A."/>
            <person name="Malagnac F."/>
            <person name="Mello A."/>
            <person name="Molinier V."/>
            <person name="Miyauchi S."/>
            <person name="Poulain J."/>
            <person name="Riccioni C."/>
            <person name="Rubini A."/>
            <person name="Sitrit Y."/>
            <person name="Splivallo R."/>
            <person name="Traeger S."/>
            <person name="Wang M."/>
            <person name="Zifcakova L."/>
            <person name="Wipf D."/>
            <person name="Zambonelli A."/>
            <person name="Paolocci F."/>
            <person name="Nowrousian M."/>
            <person name="Ottonello S."/>
            <person name="Baldrian P."/>
            <person name="Spatafora J.W."/>
            <person name="Henrissat B."/>
            <person name="Nagy L.G."/>
            <person name="Aury J.M."/>
            <person name="Wincker P."/>
            <person name="Grigoriev I.V."/>
            <person name="Bonfante P."/>
            <person name="Martin F.M."/>
        </authorList>
    </citation>
    <scope>NUCLEOTIDE SEQUENCE [LARGE SCALE GENOMIC DNA]</scope>
    <source>
        <strain evidence="1 2">120613-1</strain>
    </source>
</reference>
<keyword evidence="2" id="KW-1185">Reference proteome</keyword>
<evidence type="ECO:0000313" key="2">
    <source>
        <dbReference type="Proteomes" id="UP000276215"/>
    </source>
</evidence>
<accession>A0A3N4JKS3</accession>
<gene>
    <name evidence="1" type="ORF">L873DRAFT_1918874</name>
</gene>